<feature type="region of interest" description="Disordered" evidence="1">
    <location>
        <begin position="1"/>
        <end position="21"/>
    </location>
</feature>
<accession>A0A4Y3KKP6</accession>
<evidence type="ECO:0000313" key="2">
    <source>
        <dbReference type="EMBL" id="GEA85001.1"/>
    </source>
</evidence>
<sequence>MAMTPRMRHRRGSGADEPGWAGVPGVAGVAVAVRGSDMGFLRAVKGARWRGVETVRTRAGARVREREEQ</sequence>
<proteinExistence type="predicted"/>
<gene>
    <name evidence="2" type="ORF">CGE01nite_22520</name>
</gene>
<feature type="compositionally biased region" description="Basic residues" evidence="1">
    <location>
        <begin position="1"/>
        <end position="12"/>
    </location>
</feature>
<protein>
    <submittedName>
        <fullName evidence="2">Uncharacterized protein</fullName>
    </submittedName>
</protein>
<evidence type="ECO:0000313" key="3">
    <source>
        <dbReference type="Proteomes" id="UP000320461"/>
    </source>
</evidence>
<dbReference type="AlphaFoldDB" id="A0A4Y3KKP6"/>
<reference evidence="2 3" key="1">
    <citation type="submission" date="2019-06" db="EMBL/GenBank/DDBJ databases">
        <title>Whole genome shotgun sequence of Cellulomonas gelida NBRC 3748.</title>
        <authorList>
            <person name="Hosoyama A."/>
            <person name="Uohara A."/>
            <person name="Ohji S."/>
            <person name="Ichikawa N."/>
        </authorList>
    </citation>
    <scope>NUCLEOTIDE SEQUENCE [LARGE SCALE GENOMIC DNA]</scope>
    <source>
        <strain evidence="2 3">NBRC 3748</strain>
    </source>
</reference>
<keyword evidence="3" id="KW-1185">Reference proteome</keyword>
<name>A0A4Y3KKP6_9CELL</name>
<comment type="caution">
    <text evidence="2">The sequence shown here is derived from an EMBL/GenBank/DDBJ whole genome shotgun (WGS) entry which is preliminary data.</text>
</comment>
<dbReference type="Proteomes" id="UP000320461">
    <property type="component" value="Unassembled WGS sequence"/>
</dbReference>
<evidence type="ECO:0000256" key="1">
    <source>
        <dbReference type="SAM" id="MobiDB-lite"/>
    </source>
</evidence>
<dbReference type="EMBL" id="BJLQ01000023">
    <property type="protein sequence ID" value="GEA85001.1"/>
    <property type="molecule type" value="Genomic_DNA"/>
</dbReference>
<organism evidence="2 3">
    <name type="scientific">Cellulomonas gelida</name>
    <dbReference type="NCBI Taxonomy" id="1712"/>
    <lineage>
        <taxon>Bacteria</taxon>
        <taxon>Bacillati</taxon>
        <taxon>Actinomycetota</taxon>
        <taxon>Actinomycetes</taxon>
        <taxon>Micrococcales</taxon>
        <taxon>Cellulomonadaceae</taxon>
        <taxon>Cellulomonas</taxon>
    </lineage>
</organism>